<gene>
    <name evidence="1" type="ORF">GCM10011346_50450</name>
</gene>
<evidence type="ECO:0000313" key="2">
    <source>
        <dbReference type="Proteomes" id="UP000641206"/>
    </source>
</evidence>
<dbReference type="Gene3D" id="4.10.520.10">
    <property type="entry name" value="IHF-like DNA-binding proteins"/>
    <property type="match status" value="1"/>
</dbReference>
<keyword evidence="2" id="KW-1185">Reference proteome</keyword>
<dbReference type="Proteomes" id="UP000641206">
    <property type="component" value="Unassembled WGS sequence"/>
</dbReference>
<proteinExistence type="predicted"/>
<name>A0ABQ2P305_9BACI</name>
<dbReference type="RefSeq" id="WP_188738384.1">
    <property type="nucleotide sequence ID" value="NZ_BMLW01000023.1"/>
</dbReference>
<dbReference type="InterPro" id="IPR000119">
    <property type="entry name" value="Hist_DNA-bd"/>
</dbReference>
<dbReference type="EMBL" id="BMLW01000023">
    <property type="protein sequence ID" value="GGP16848.1"/>
    <property type="molecule type" value="Genomic_DNA"/>
</dbReference>
<dbReference type="SUPFAM" id="SSF47729">
    <property type="entry name" value="IHF-like DNA-binding proteins"/>
    <property type="match status" value="1"/>
</dbReference>
<evidence type="ECO:0000313" key="1">
    <source>
        <dbReference type="EMBL" id="GGP16848.1"/>
    </source>
</evidence>
<dbReference type="Pfam" id="PF00216">
    <property type="entry name" value="Bac_DNA_binding"/>
    <property type="match status" value="1"/>
</dbReference>
<reference evidence="2" key="1">
    <citation type="journal article" date="2019" name="Int. J. Syst. Evol. Microbiol.">
        <title>The Global Catalogue of Microorganisms (GCM) 10K type strain sequencing project: providing services to taxonomists for standard genome sequencing and annotation.</title>
        <authorList>
            <consortium name="The Broad Institute Genomics Platform"/>
            <consortium name="The Broad Institute Genome Sequencing Center for Infectious Disease"/>
            <person name="Wu L."/>
            <person name="Ma J."/>
        </authorList>
    </citation>
    <scope>NUCLEOTIDE SEQUENCE [LARGE SCALE GENOMIC DNA]</scope>
    <source>
        <strain evidence="2">CGMCC 1.7693</strain>
    </source>
</reference>
<protein>
    <submittedName>
        <fullName evidence="1">Uncharacterized protein</fullName>
    </submittedName>
</protein>
<comment type="caution">
    <text evidence="1">The sequence shown here is derived from an EMBL/GenBank/DDBJ whole genome shotgun (WGS) entry which is preliminary data.</text>
</comment>
<sequence>MNNAEIIKKVSEKSGVNINDCEKVLNALEDALEEELSNSDNVSGAFDKIYKLMTYFNQKRKS</sequence>
<dbReference type="InterPro" id="IPR010992">
    <property type="entry name" value="IHF-like_DNA-bd_dom_sf"/>
</dbReference>
<organism evidence="1 2">
    <name type="scientific">Oceanobacillus neutriphilus</name>
    <dbReference type="NCBI Taxonomy" id="531815"/>
    <lineage>
        <taxon>Bacteria</taxon>
        <taxon>Bacillati</taxon>
        <taxon>Bacillota</taxon>
        <taxon>Bacilli</taxon>
        <taxon>Bacillales</taxon>
        <taxon>Bacillaceae</taxon>
        <taxon>Oceanobacillus</taxon>
    </lineage>
</organism>
<accession>A0ABQ2P305</accession>